<dbReference type="GO" id="GO:0016485">
    <property type="term" value="P:protein processing"/>
    <property type="evidence" value="ECO:0007669"/>
    <property type="project" value="TreeGrafter"/>
</dbReference>
<reference evidence="3" key="1">
    <citation type="journal article" date="2015" name="Genome Announc.">
        <title>Draft Genome Sequence of Bacteroidales Strain TBC1, a Novel Isolate from a Methanogenic Wastewater Treatment System.</title>
        <authorList>
            <person name="Tourlousse D.M."/>
            <person name="Matsuura N."/>
            <person name="Sun L."/>
            <person name="Toyonaga M."/>
            <person name="Kuroda K."/>
            <person name="Ohashi A."/>
            <person name="Cruz R."/>
            <person name="Yamaguchi T."/>
            <person name="Sekiguchi Y."/>
        </authorList>
    </citation>
    <scope>NUCLEOTIDE SEQUENCE [LARGE SCALE GENOMIC DNA]</scope>
    <source>
        <strain evidence="3">TBC1</strain>
    </source>
</reference>
<dbReference type="InterPro" id="IPR000601">
    <property type="entry name" value="PKD_dom"/>
</dbReference>
<keyword evidence="1" id="KW-0732">Signal</keyword>
<dbReference type="RefSeq" id="WP_062042296.1">
    <property type="nucleotide sequence ID" value="NZ_DF968182.1"/>
</dbReference>
<dbReference type="EMBL" id="DF968182">
    <property type="protein sequence ID" value="GAP44089.1"/>
    <property type="molecule type" value="Genomic_DNA"/>
</dbReference>
<organism evidence="3">
    <name type="scientific">Lentimicrobium saccharophilum</name>
    <dbReference type="NCBI Taxonomy" id="1678841"/>
    <lineage>
        <taxon>Bacteria</taxon>
        <taxon>Pseudomonadati</taxon>
        <taxon>Bacteroidota</taxon>
        <taxon>Bacteroidia</taxon>
        <taxon>Bacteroidales</taxon>
        <taxon>Lentimicrobiaceae</taxon>
        <taxon>Lentimicrobium</taxon>
    </lineage>
</organism>
<feature type="domain" description="PKD" evidence="2">
    <location>
        <begin position="388"/>
        <end position="432"/>
    </location>
</feature>
<sequence>MKSRVLLIISLLLMVSSTIRAQIPVEVSGYITSLETGFAVTDKEVSILPSSGQTPMTAITNNNGYYSILLDMLSIDSSATITVSVTDCLQEHVTRTFPVFNATQIQADFQICTSFPGCQAAFIFQYQPANPLYITFSNLSSPVSYSTRWLWDFGDGETSADFEPVHLYAQPGIYTVCLTMLDSMAGCASVFCLNVWAGGNQGDCQAMFAWLPQELTVSFSDLSTGNPNSWFWDFGDGTSSVEQNPVHSWSAPGTFQICLTISNDSTQCQDTYCDYITIGDTLPTCHADFSYEQTAGLTYTFTNLSTGPFTEVIWDFGDGSPFSHEYHAVHTWQQPGIYTVCITIFSNYTGCSDVFCTNITVGDTLPACQAAFTALADSIPGNINHYWFIDESQGTNITSWFWDFGDGAVSFVQHPGHTYTESGTYNVCLTISGQGNSGYCSHNICQTITTPAYSNLGGQIFAGNFPINNPDFMNDTAKVTLFRKTGSKLTEVASGLFYEYGYFYFLDVMEGNYVIHAELVEGSPSYMSYIPAYSGSTYSWQSAQPVTLQGNDVFDANIFMQDMTSMPESGPGTISGNLVSLDNSPFDMAGNIVFLFHDDLIVNYVHTDDDGNFGFTGLPIDTYSVKAEIAGKFSNTVEVILSEYQHQSLDIQLEISASGIFGMNNPEVTDRPEIRLYPNPADEFLNIGTNSSRNSAMKCEIISATGSVLIHQDFAIPAGEQTITLDLKKLTPGFYLIHLKSLDGTFSIVKKFLKKP</sequence>
<dbReference type="PROSITE" id="PS50093">
    <property type="entry name" value="PKD"/>
    <property type="match status" value="4"/>
</dbReference>
<dbReference type="CDD" id="cd00146">
    <property type="entry name" value="PKD"/>
    <property type="match status" value="4"/>
</dbReference>
<gene>
    <name evidence="3" type="ORF">TBC1_112250</name>
</gene>
<dbReference type="InterPro" id="IPR013784">
    <property type="entry name" value="Carb-bd-like_fold"/>
</dbReference>
<feature type="domain" description="PKD" evidence="2">
    <location>
        <begin position="214"/>
        <end position="263"/>
    </location>
</feature>
<dbReference type="AlphaFoldDB" id="A0A0S7C4N0"/>
<dbReference type="Pfam" id="PF18962">
    <property type="entry name" value="Por_Secre_tail"/>
    <property type="match status" value="1"/>
</dbReference>
<dbReference type="SUPFAM" id="SSF49452">
    <property type="entry name" value="Starch-binding domain-like"/>
    <property type="match status" value="1"/>
</dbReference>
<protein>
    <submittedName>
        <fullName evidence="3">Protein containing Por secretion system C-terminal sorting domain</fullName>
    </submittedName>
</protein>
<dbReference type="Gene3D" id="2.60.40.10">
    <property type="entry name" value="Immunoglobulins"/>
    <property type="match status" value="4"/>
</dbReference>
<dbReference type="PANTHER" id="PTHR11532">
    <property type="entry name" value="PROTEASE M14 CARBOXYPEPTIDASE"/>
    <property type="match status" value="1"/>
</dbReference>
<dbReference type="InterPro" id="IPR013783">
    <property type="entry name" value="Ig-like_fold"/>
</dbReference>
<dbReference type="Pfam" id="PF18911">
    <property type="entry name" value="PKD_4"/>
    <property type="match status" value="4"/>
</dbReference>
<dbReference type="GO" id="GO:0005615">
    <property type="term" value="C:extracellular space"/>
    <property type="evidence" value="ECO:0007669"/>
    <property type="project" value="TreeGrafter"/>
</dbReference>
<dbReference type="Proteomes" id="UP000053091">
    <property type="component" value="Unassembled WGS sequence"/>
</dbReference>
<keyword evidence="4" id="KW-1185">Reference proteome</keyword>
<evidence type="ECO:0000313" key="3">
    <source>
        <dbReference type="EMBL" id="GAP44089.1"/>
    </source>
</evidence>
<evidence type="ECO:0000259" key="2">
    <source>
        <dbReference type="PROSITE" id="PS50093"/>
    </source>
</evidence>
<dbReference type="PATRIC" id="fig|1678841.3.peg.2521"/>
<name>A0A0S7C4N0_9BACT</name>
<dbReference type="PANTHER" id="PTHR11532:SF57">
    <property type="entry name" value="CARBOXYPEPTIDASE D, B"/>
    <property type="match status" value="1"/>
</dbReference>
<dbReference type="GO" id="GO:0006518">
    <property type="term" value="P:peptide metabolic process"/>
    <property type="evidence" value="ECO:0007669"/>
    <property type="project" value="TreeGrafter"/>
</dbReference>
<dbReference type="GO" id="GO:0030246">
    <property type="term" value="F:carbohydrate binding"/>
    <property type="evidence" value="ECO:0007669"/>
    <property type="project" value="InterPro"/>
</dbReference>
<dbReference type="STRING" id="1678841.TBC1_112250"/>
<accession>A0A0S7C4N0</accession>
<dbReference type="SMART" id="SM00089">
    <property type="entry name" value="PKD"/>
    <property type="match status" value="4"/>
</dbReference>
<proteinExistence type="predicted"/>
<evidence type="ECO:0000313" key="4">
    <source>
        <dbReference type="Proteomes" id="UP000053091"/>
    </source>
</evidence>
<dbReference type="InterPro" id="IPR035986">
    <property type="entry name" value="PKD_dom_sf"/>
</dbReference>
<dbReference type="InterPro" id="IPR022409">
    <property type="entry name" value="PKD/Chitinase_dom"/>
</dbReference>
<feature type="signal peptide" evidence="1">
    <location>
        <begin position="1"/>
        <end position="21"/>
    </location>
</feature>
<dbReference type="InterPro" id="IPR026444">
    <property type="entry name" value="Secre_tail"/>
</dbReference>
<evidence type="ECO:0000256" key="1">
    <source>
        <dbReference type="SAM" id="SignalP"/>
    </source>
</evidence>
<feature type="chain" id="PRO_5006633624" evidence="1">
    <location>
        <begin position="22"/>
        <end position="756"/>
    </location>
</feature>
<feature type="domain" description="PKD" evidence="2">
    <location>
        <begin position="282"/>
        <end position="344"/>
    </location>
</feature>
<dbReference type="GO" id="GO:0004181">
    <property type="term" value="F:metallocarboxypeptidase activity"/>
    <property type="evidence" value="ECO:0007669"/>
    <property type="project" value="TreeGrafter"/>
</dbReference>
<dbReference type="SUPFAM" id="SSF49299">
    <property type="entry name" value="PKD domain"/>
    <property type="match status" value="4"/>
</dbReference>
<feature type="domain" description="PKD" evidence="2">
    <location>
        <begin position="134"/>
        <end position="189"/>
    </location>
</feature>
<dbReference type="OrthoDB" id="1116290at2"/>
<dbReference type="InterPro" id="IPR050753">
    <property type="entry name" value="Peptidase_M14_domain"/>
</dbReference>
<dbReference type="NCBIfam" id="TIGR04183">
    <property type="entry name" value="Por_Secre_tail"/>
    <property type="match status" value="1"/>
</dbReference>